<reference evidence="3 4" key="1">
    <citation type="journal article" date="2023" name="Genome Announc.">
        <title>Pan-Genome Analyses of the Genus Cohnella and Proposal of the Novel Species Cohnella silvisoli sp. nov., Isolated from Forest Soil.</title>
        <authorList>
            <person name="Wang C."/>
            <person name="Mao L."/>
            <person name="Bao G."/>
            <person name="Zhu H."/>
        </authorList>
    </citation>
    <scope>NUCLEOTIDE SEQUENCE [LARGE SCALE GENOMIC DNA]</scope>
    <source>
        <strain evidence="3 4">NL03-T5-1</strain>
    </source>
</reference>
<accession>A0ABV1KMB4</accession>
<evidence type="ECO:0000259" key="2">
    <source>
        <dbReference type="Pfam" id="PF01609"/>
    </source>
</evidence>
<sequence>MFTTIVQTLLSEDDVSSILKELKYELLLIDSTTITVGKTRLPWALFHGECAGIKLHVAFEAATEQPVHVIETIGTVHDSSIGEKPSLGSRPSKNRWSIPGEKP</sequence>
<keyword evidence="4" id="KW-1185">Reference proteome</keyword>
<dbReference type="Proteomes" id="UP001493487">
    <property type="component" value="Unassembled WGS sequence"/>
</dbReference>
<dbReference type="EMBL" id="JASKHM010000001">
    <property type="protein sequence ID" value="MEQ4481235.1"/>
    <property type="molecule type" value="Genomic_DNA"/>
</dbReference>
<proteinExistence type="predicted"/>
<dbReference type="Pfam" id="PF01609">
    <property type="entry name" value="DDE_Tnp_1"/>
    <property type="match status" value="1"/>
</dbReference>
<dbReference type="RefSeq" id="WP_232182254.1">
    <property type="nucleotide sequence ID" value="NZ_JAIOAP010000001.1"/>
</dbReference>
<protein>
    <submittedName>
        <fullName evidence="3">Transposase</fullName>
    </submittedName>
</protein>
<comment type="caution">
    <text evidence="3">The sequence shown here is derived from an EMBL/GenBank/DDBJ whole genome shotgun (WGS) entry which is preliminary data.</text>
</comment>
<feature type="domain" description="Transposase IS4-like" evidence="2">
    <location>
        <begin position="23"/>
        <end position="82"/>
    </location>
</feature>
<dbReference type="InterPro" id="IPR002559">
    <property type="entry name" value="Transposase_11"/>
</dbReference>
<feature type="region of interest" description="Disordered" evidence="1">
    <location>
        <begin position="78"/>
        <end position="103"/>
    </location>
</feature>
<name>A0ABV1KMB4_9BACL</name>
<gene>
    <name evidence="3" type="ORF">QJS35_02375</name>
</gene>
<evidence type="ECO:0000313" key="3">
    <source>
        <dbReference type="EMBL" id="MEQ4481235.1"/>
    </source>
</evidence>
<evidence type="ECO:0000256" key="1">
    <source>
        <dbReference type="SAM" id="MobiDB-lite"/>
    </source>
</evidence>
<organism evidence="3 4">
    <name type="scientific">Cohnella silvisoli</name>
    <dbReference type="NCBI Taxonomy" id="2873699"/>
    <lineage>
        <taxon>Bacteria</taxon>
        <taxon>Bacillati</taxon>
        <taxon>Bacillota</taxon>
        <taxon>Bacilli</taxon>
        <taxon>Bacillales</taxon>
        <taxon>Paenibacillaceae</taxon>
        <taxon>Cohnella</taxon>
    </lineage>
</organism>
<evidence type="ECO:0000313" key="4">
    <source>
        <dbReference type="Proteomes" id="UP001493487"/>
    </source>
</evidence>